<dbReference type="InParanoid" id="Q8ZZ12"/>
<dbReference type="KEGG" id="pai:PAE0497"/>
<organism evidence="2 3">
    <name type="scientific">Pyrobaculum aerophilum (strain ATCC 51768 / DSM 7523 / JCM 9630 / CIP 104966 / NBRC 100827 / IM2)</name>
    <dbReference type="NCBI Taxonomy" id="178306"/>
    <lineage>
        <taxon>Archaea</taxon>
        <taxon>Thermoproteota</taxon>
        <taxon>Thermoprotei</taxon>
        <taxon>Thermoproteales</taxon>
        <taxon>Thermoproteaceae</taxon>
        <taxon>Pyrobaculum</taxon>
    </lineage>
</organism>
<reference evidence="2 3" key="1">
    <citation type="journal article" date="2002" name="Proc. Natl. Acad. Sci. U.S.A.">
        <title>Genome sequence of the hyperthermophilic crenarchaeon Pyrobaculum aerophilum.</title>
        <authorList>
            <person name="Fitz-Gibbon S.T."/>
            <person name="Ladner H."/>
            <person name="Kim U.J."/>
            <person name="Stetter K.O."/>
            <person name="Simon M.I."/>
            <person name="Miller J.H."/>
        </authorList>
    </citation>
    <scope>NUCLEOTIDE SEQUENCE [LARGE SCALE GENOMIC DNA]</scope>
    <source>
        <strain evidence="3">ATCC 51768 / DSM 7523 / JCM 9630 / CIP 104966 / NBRC 100827 / IM2</strain>
    </source>
</reference>
<dbReference type="HOGENOM" id="CLU_158484_3_0_2"/>
<dbReference type="Pfam" id="PF04014">
    <property type="entry name" value="MazE_antitoxin"/>
    <property type="match status" value="1"/>
</dbReference>
<dbReference type="SUPFAM" id="SSF89447">
    <property type="entry name" value="AbrB/MazE/MraZ-like"/>
    <property type="match status" value="1"/>
</dbReference>
<dbReference type="PANTHER" id="PTHR34860:SF7">
    <property type="entry name" value="TRANSCRIPTION REGULATOR, SPOVT_ABRB FAMILY"/>
    <property type="match status" value="1"/>
</dbReference>
<protein>
    <recommendedName>
        <fullName evidence="1">SpoVT-AbrB domain-containing protein</fullName>
    </recommendedName>
</protein>
<dbReference type="GO" id="GO:0003677">
    <property type="term" value="F:DNA binding"/>
    <property type="evidence" value="ECO:0007669"/>
    <property type="project" value="InterPro"/>
</dbReference>
<dbReference type="SMART" id="SM00966">
    <property type="entry name" value="SpoVT_AbrB"/>
    <property type="match status" value="1"/>
</dbReference>
<dbReference type="AlphaFoldDB" id="Q8ZZ12"/>
<dbReference type="RefSeq" id="WP_011007301.1">
    <property type="nucleotide sequence ID" value="NC_003364.1"/>
</dbReference>
<gene>
    <name evidence="2" type="ordered locus">PAE0497</name>
</gene>
<dbReference type="eggNOG" id="arCOG00820">
    <property type="taxonomic scope" value="Archaea"/>
</dbReference>
<dbReference type="Gene3D" id="2.10.260.10">
    <property type="match status" value="1"/>
</dbReference>
<dbReference type="PANTHER" id="PTHR34860">
    <property type="entry name" value="REPRESSOR-LIKE PROTEIN SSO7C3"/>
    <property type="match status" value="1"/>
</dbReference>
<keyword evidence="3" id="KW-1185">Reference proteome</keyword>
<evidence type="ECO:0000259" key="1">
    <source>
        <dbReference type="SMART" id="SM00966"/>
    </source>
</evidence>
<dbReference type="InterPro" id="IPR007159">
    <property type="entry name" value="SpoVT-AbrB_dom"/>
</dbReference>
<dbReference type="EMBL" id="AE009441">
    <property type="protein sequence ID" value="AAL62829.1"/>
    <property type="molecule type" value="Genomic_DNA"/>
</dbReference>
<evidence type="ECO:0000313" key="2">
    <source>
        <dbReference type="EMBL" id="AAL62829.1"/>
    </source>
</evidence>
<accession>Q8ZZ12</accession>
<sequence>MEKLRVRVGKRRTLVIPKLVAERLGIDEGSVIELEVYGDYLVLRPLPTAIDVALRGKKYVKVSLEDIERVSVEEQGRLATGC</sequence>
<dbReference type="GeneID" id="1465050"/>
<proteinExistence type="predicted"/>
<dbReference type="Proteomes" id="UP000002439">
    <property type="component" value="Chromosome"/>
</dbReference>
<dbReference type="InterPro" id="IPR052975">
    <property type="entry name" value="Repressor-like_regulatory"/>
</dbReference>
<dbReference type="EnsemblBacteria" id="AAL62829">
    <property type="protein sequence ID" value="AAL62829"/>
    <property type="gene ID" value="PAE0497"/>
</dbReference>
<dbReference type="PATRIC" id="fig|178306.9.peg.364"/>
<feature type="domain" description="SpoVT-AbrB" evidence="1">
    <location>
        <begin position="6"/>
        <end position="51"/>
    </location>
</feature>
<dbReference type="InterPro" id="IPR037914">
    <property type="entry name" value="SpoVT-AbrB_sf"/>
</dbReference>
<name>Q8ZZ12_PYRAE</name>
<dbReference type="NCBIfam" id="TIGR01439">
    <property type="entry name" value="lp_hng_hel_AbrB"/>
    <property type="match status" value="1"/>
</dbReference>
<evidence type="ECO:0000313" key="3">
    <source>
        <dbReference type="Proteomes" id="UP000002439"/>
    </source>
</evidence>